<dbReference type="EMBL" id="CAJOBA010036008">
    <property type="protein sequence ID" value="CAF4015058.1"/>
    <property type="molecule type" value="Genomic_DNA"/>
</dbReference>
<name>A0A816B620_9BILA</name>
<proteinExistence type="predicted"/>
<sequence>MESRRLTIEILPNEILIGILKCLETFDIYYSFNNLNIRFQQIITNNKLFKHTLDSFSSFPTVGNVTHEKFRYILQHQLHKYIVIITLNNNNMIIANEILQIWYLRSEVLFPNIKKLCLINIDYDPMCFCQLLKKLDKSTRLLELSIKFDYFGPCYHETFRHIIQMQISFRKMIFSVDLSELNELV</sequence>
<dbReference type="Proteomes" id="UP000682733">
    <property type="component" value="Unassembled WGS sequence"/>
</dbReference>
<dbReference type="Proteomes" id="UP000677228">
    <property type="component" value="Unassembled WGS sequence"/>
</dbReference>
<evidence type="ECO:0000313" key="4">
    <source>
        <dbReference type="EMBL" id="CAF4015058.1"/>
    </source>
</evidence>
<dbReference type="OrthoDB" id="9972100at2759"/>
<evidence type="ECO:0000313" key="2">
    <source>
        <dbReference type="EMBL" id="CAF1205699.1"/>
    </source>
</evidence>
<dbReference type="Proteomes" id="UP000681722">
    <property type="component" value="Unassembled WGS sequence"/>
</dbReference>
<accession>A0A816B620</accession>
<protein>
    <recommendedName>
        <fullName evidence="1">F-box domain-containing protein</fullName>
    </recommendedName>
</protein>
<evidence type="ECO:0000313" key="3">
    <source>
        <dbReference type="EMBL" id="CAF1606044.1"/>
    </source>
</evidence>
<evidence type="ECO:0000313" key="5">
    <source>
        <dbReference type="EMBL" id="CAF4485987.1"/>
    </source>
</evidence>
<dbReference type="EMBL" id="CAJOBC010103437">
    <property type="protein sequence ID" value="CAF4485987.1"/>
    <property type="molecule type" value="Genomic_DNA"/>
</dbReference>
<dbReference type="Proteomes" id="UP000663829">
    <property type="component" value="Unassembled WGS sequence"/>
</dbReference>
<dbReference type="EMBL" id="CAJNOQ010036862">
    <property type="protein sequence ID" value="CAF1606044.1"/>
    <property type="molecule type" value="Genomic_DNA"/>
</dbReference>
<dbReference type="PROSITE" id="PS50181">
    <property type="entry name" value="FBOX"/>
    <property type="match status" value="1"/>
</dbReference>
<dbReference type="InterPro" id="IPR001810">
    <property type="entry name" value="F-box_dom"/>
</dbReference>
<dbReference type="AlphaFoldDB" id="A0A816B620"/>
<evidence type="ECO:0000259" key="1">
    <source>
        <dbReference type="PROSITE" id="PS50181"/>
    </source>
</evidence>
<dbReference type="EMBL" id="CAJNOK010014478">
    <property type="protein sequence ID" value="CAF1205699.1"/>
    <property type="molecule type" value="Genomic_DNA"/>
</dbReference>
<reference evidence="3" key="1">
    <citation type="submission" date="2021-02" db="EMBL/GenBank/DDBJ databases">
        <authorList>
            <person name="Nowell W R."/>
        </authorList>
    </citation>
    <scope>NUCLEOTIDE SEQUENCE</scope>
</reference>
<organism evidence="3 6">
    <name type="scientific">Didymodactylos carnosus</name>
    <dbReference type="NCBI Taxonomy" id="1234261"/>
    <lineage>
        <taxon>Eukaryota</taxon>
        <taxon>Metazoa</taxon>
        <taxon>Spiralia</taxon>
        <taxon>Gnathifera</taxon>
        <taxon>Rotifera</taxon>
        <taxon>Eurotatoria</taxon>
        <taxon>Bdelloidea</taxon>
        <taxon>Philodinida</taxon>
        <taxon>Philodinidae</taxon>
        <taxon>Didymodactylos</taxon>
    </lineage>
</organism>
<feature type="domain" description="F-box" evidence="1">
    <location>
        <begin position="5"/>
        <end position="52"/>
    </location>
</feature>
<evidence type="ECO:0000313" key="6">
    <source>
        <dbReference type="Proteomes" id="UP000663829"/>
    </source>
</evidence>
<gene>
    <name evidence="3" type="ORF">GPM918_LOCUS42760</name>
    <name evidence="2" type="ORF">OVA965_LOCUS24202</name>
    <name evidence="5" type="ORF">SRO942_LOCUS44077</name>
    <name evidence="4" type="ORF">TMI583_LOCUS24919</name>
</gene>
<keyword evidence="6" id="KW-1185">Reference proteome</keyword>
<comment type="caution">
    <text evidence="3">The sequence shown here is derived from an EMBL/GenBank/DDBJ whole genome shotgun (WGS) entry which is preliminary data.</text>
</comment>